<organism evidence="12 13">
    <name type="scientific">Corynebacterium casei LMG S-19264</name>
    <dbReference type="NCBI Taxonomy" id="1285583"/>
    <lineage>
        <taxon>Bacteria</taxon>
        <taxon>Bacillati</taxon>
        <taxon>Actinomycetota</taxon>
        <taxon>Actinomycetes</taxon>
        <taxon>Mycobacteriales</taxon>
        <taxon>Corynebacteriaceae</taxon>
        <taxon>Corynebacterium</taxon>
    </lineage>
</organism>
<dbReference type="NCBIfam" id="TIGR03924">
    <property type="entry name" value="T7SS_EccC_a"/>
    <property type="match status" value="1"/>
</dbReference>
<proteinExistence type="predicted"/>
<evidence type="ECO:0000256" key="2">
    <source>
        <dbReference type="ARBA" id="ARBA00022475"/>
    </source>
</evidence>
<keyword evidence="8 10" id="KW-0472">Membrane</keyword>
<evidence type="ECO:0000313" key="12">
    <source>
        <dbReference type="EMBL" id="AHI19183.1"/>
    </source>
</evidence>
<dbReference type="InterPro" id="IPR050206">
    <property type="entry name" value="FtsK/SpoIIIE/SftA"/>
</dbReference>
<dbReference type="InterPro" id="IPR002543">
    <property type="entry name" value="FtsK_dom"/>
</dbReference>
<keyword evidence="7 10" id="KW-1133">Transmembrane helix</keyword>
<dbReference type="GeneID" id="82876789"/>
<dbReference type="Proteomes" id="UP000019226">
    <property type="component" value="Chromosome"/>
</dbReference>
<evidence type="ECO:0000256" key="5">
    <source>
        <dbReference type="ARBA" id="ARBA00022741"/>
    </source>
</evidence>
<gene>
    <name evidence="12" type="ORF">CCASEI_03015</name>
</gene>
<dbReference type="SMART" id="SM00382">
    <property type="entry name" value="AAA"/>
    <property type="match status" value="3"/>
</dbReference>
<evidence type="ECO:0000256" key="6">
    <source>
        <dbReference type="ARBA" id="ARBA00022840"/>
    </source>
</evidence>
<accession>A0ABN4CD15</accession>
<keyword evidence="5 9" id="KW-0547">Nucleotide-binding</keyword>
<evidence type="ECO:0000256" key="10">
    <source>
        <dbReference type="SAM" id="Phobius"/>
    </source>
</evidence>
<feature type="domain" description="FtsK" evidence="11">
    <location>
        <begin position="978"/>
        <end position="1165"/>
    </location>
</feature>
<evidence type="ECO:0000256" key="8">
    <source>
        <dbReference type="ARBA" id="ARBA00023136"/>
    </source>
</evidence>
<reference evidence="13" key="1">
    <citation type="submission" date="2013-02" db="EMBL/GenBank/DDBJ databases">
        <title>The complete genome sequence of Corynebacterium casei LMG S-19264 (=DSM 44701).</title>
        <authorList>
            <person name="Ruckert C."/>
            <person name="Albersmeier A."/>
            <person name="Kalinowski J."/>
        </authorList>
    </citation>
    <scope>NUCLEOTIDE SEQUENCE [LARGE SCALE GENOMIC DNA]</scope>
    <source>
        <strain evidence="13">LMG S-19264</strain>
    </source>
</reference>
<keyword evidence="4" id="KW-0677">Repeat</keyword>
<keyword evidence="3 10" id="KW-0812">Transmembrane</keyword>
<comment type="subcellular location">
    <subcellularLocation>
        <location evidence="1">Cell membrane</location>
        <topology evidence="1">Multi-pass membrane protein</topology>
    </subcellularLocation>
</comment>
<dbReference type="PROSITE" id="PS50901">
    <property type="entry name" value="FTSK"/>
    <property type="match status" value="3"/>
</dbReference>
<dbReference type="EMBL" id="CP004350">
    <property type="protein sequence ID" value="AHI19183.1"/>
    <property type="molecule type" value="Genomic_DNA"/>
</dbReference>
<evidence type="ECO:0000259" key="11">
    <source>
        <dbReference type="PROSITE" id="PS50901"/>
    </source>
</evidence>
<dbReference type="SUPFAM" id="SSF52540">
    <property type="entry name" value="P-loop containing nucleoside triphosphate hydrolases"/>
    <property type="match status" value="3"/>
</dbReference>
<dbReference type="NCBIfam" id="TIGR03925">
    <property type="entry name" value="T7SS_EccC_b"/>
    <property type="match status" value="1"/>
</dbReference>
<keyword evidence="6 9" id="KW-0067">ATP-binding</keyword>
<keyword evidence="13" id="KW-1185">Reference proteome</keyword>
<dbReference type="PANTHER" id="PTHR22683">
    <property type="entry name" value="SPORULATION PROTEIN RELATED"/>
    <property type="match status" value="1"/>
</dbReference>
<evidence type="ECO:0000256" key="1">
    <source>
        <dbReference type="ARBA" id="ARBA00004651"/>
    </source>
</evidence>
<keyword evidence="2" id="KW-1003">Cell membrane</keyword>
<dbReference type="InterPro" id="IPR023836">
    <property type="entry name" value="EccCa-like_Actinobacteria"/>
</dbReference>
<dbReference type="Pfam" id="PF01580">
    <property type="entry name" value="FtsK_SpoIIIE"/>
    <property type="match status" value="2"/>
</dbReference>
<protein>
    <submittedName>
        <fullName evidence="12">Ftsk domain-containing protein</fullName>
    </submittedName>
</protein>
<dbReference type="InterPro" id="IPR023837">
    <property type="entry name" value="EccCb-like_Actinobacteria"/>
</dbReference>
<evidence type="ECO:0000256" key="4">
    <source>
        <dbReference type="ARBA" id="ARBA00022737"/>
    </source>
</evidence>
<dbReference type="InterPro" id="IPR003593">
    <property type="entry name" value="AAA+_ATPase"/>
</dbReference>
<feature type="binding site" evidence="9">
    <location>
        <begin position="763"/>
        <end position="770"/>
    </location>
    <ligand>
        <name>ATP</name>
        <dbReference type="ChEBI" id="CHEBI:30616"/>
    </ligand>
</feature>
<evidence type="ECO:0000313" key="13">
    <source>
        <dbReference type="Proteomes" id="UP000019226"/>
    </source>
</evidence>
<evidence type="ECO:0000256" key="3">
    <source>
        <dbReference type="ARBA" id="ARBA00022692"/>
    </source>
</evidence>
<feature type="binding site" evidence="9">
    <location>
        <begin position="1005"/>
        <end position="1012"/>
    </location>
    <ligand>
        <name>ATP</name>
        <dbReference type="ChEBI" id="CHEBI:30616"/>
    </ligand>
</feature>
<feature type="transmembrane region" description="Helical" evidence="10">
    <location>
        <begin position="42"/>
        <end position="61"/>
    </location>
</feature>
<dbReference type="Gene3D" id="3.40.50.300">
    <property type="entry name" value="P-loop containing nucleotide triphosphate hydrolases"/>
    <property type="match status" value="3"/>
</dbReference>
<evidence type="ECO:0000256" key="7">
    <source>
        <dbReference type="ARBA" id="ARBA00022989"/>
    </source>
</evidence>
<feature type="binding site" evidence="9">
    <location>
        <begin position="424"/>
        <end position="431"/>
    </location>
    <ligand>
        <name>ATP</name>
        <dbReference type="ChEBI" id="CHEBI:30616"/>
    </ligand>
</feature>
<feature type="domain" description="FtsK" evidence="11">
    <location>
        <begin position="747"/>
        <end position="912"/>
    </location>
</feature>
<sequence>MRVVDPISFALRDPAPPLPTGSLDAEPVPQAARSQPLPLMRILMPLIMVVVMLGMVAMMVLSSNGAPNPMMLMFPMMMLASMAMMFNPQSANDPDESRRTYLRHLASLRDEALGNGESQRRHELHRHPAPEDLQALAGTARMWERAGGDEDAFEIRIGLGPAALVTPINVAESGAAEDLDPVCAVRLRHTLAGVSTVADMPVALQLQAFRFLGLAGDGARDVVRAMVLQLAMFHGPETVGFRVIGEGWEWLKWLPHTRNPDAAGFVCLLVDDTPTTGVEPFIDDAGVHCIVDIASRRTTALGVRAEQEGLLLLVDDGLRVVTAGGDEELGIPDMVSEESAVTCARALARFSRPEMTATDTRLDLLSLLGFSDVSEMTGPALWPGRVGAARLAVPIGLSPSQTPVMIDLKESAQGGMGPHGLCIGATGSGKSEALRTIVLSLAATHSPDELNFVLVDFKGGATFLGCDYLPHTAAVITNLEDESSLVERMYDAISGEMNRRQEILRDAGNYANVTDYTTARLSGQEDLAPLPALVIVVDEFSELLMQHPDFAELFVAVGRLGRSLHVHLLLASQRLEEGRLRGLDSHLSYRLGLKTFSAAESRQVLGVPDAYHLPGEPGAGYLKTDADALSRFQAFYVSGGVVRETVPIAQDEESRMGIKEFNGWDEDFSSAITPDTYVDNSTTLLDEVVDATRAEALARGQSAHRVWLPPLPQAIELPAIAADFVPEEGVGIQAPIGIIDRPYYQRQDPLMVDLTSGHMALCGGPQSGKSTALRTIVASLAAAYSPEFLRFYVIDLGGGQLSALERLPHVAAVAGRHEDEKVRRIIDEVSGLVDFPEARHTFLVIDGWHAIGTSGAEFEDLSEALTRLAADGPSAHVHVIISTPRWTTMRPAIRDLISERLELKLGEPMDSLFDRKKQQKLPSAPGRGITPAGEFFLFASTSRQDIAHIETSWANVAPVPKLKMLPQQLTVADLDPSADDIPWALGGRDLDTQHWDTRMNFVVIGTSGVGKSSLLATLLQGIAAKDSAEARIVLIDERRAHLGTIEQSMLAAYSATSAATEKAVRDTATTLKARLPGPDVTPAELAARSWWTGPDIYVVIDDLDLVSEMALAPLVELFPHARDIGLHIVVARKAGGIGRALFGQFLSNLRDTQPAVFVMDSPRDEGAMFGIKPANQPVGRGQLGIGGQLVGLCQAALPVLKEVENEAGNEG</sequence>
<feature type="domain" description="FtsK" evidence="11">
    <location>
        <begin position="401"/>
        <end position="602"/>
    </location>
</feature>
<evidence type="ECO:0000256" key="9">
    <source>
        <dbReference type="PROSITE-ProRule" id="PRU00289"/>
    </source>
</evidence>
<dbReference type="InterPro" id="IPR027417">
    <property type="entry name" value="P-loop_NTPase"/>
</dbReference>
<dbReference type="RefSeq" id="WP_225868434.1">
    <property type="nucleotide sequence ID" value="NZ_CP004350.1"/>
</dbReference>
<dbReference type="PANTHER" id="PTHR22683:SF1">
    <property type="entry name" value="TYPE VII SECRETION SYSTEM PROTEIN ESSC"/>
    <property type="match status" value="1"/>
</dbReference>
<name>A0ABN4CD15_9CORY</name>